<dbReference type="PANTHER" id="PTHR43320">
    <property type="entry name" value="SUGAR KINASE"/>
    <property type="match status" value="1"/>
</dbReference>
<evidence type="ECO:0000313" key="6">
    <source>
        <dbReference type="EMBL" id="RYQ92258.1"/>
    </source>
</evidence>
<dbReference type="InterPro" id="IPR052700">
    <property type="entry name" value="Carb_kinase_PfkB-like"/>
</dbReference>
<evidence type="ECO:0000259" key="4">
    <source>
        <dbReference type="Pfam" id="PF00294"/>
    </source>
</evidence>
<evidence type="ECO:0008006" key="8">
    <source>
        <dbReference type="Google" id="ProtNLM"/>
    </source>
</evidence>
<dbReference type="PANTHER" id="PTHR43320:SF3">
    <property type="entry name" value="CARBOHYDRATE KINASE PFKB DOMAIN-CONTAINING PROTEIN"/>
    <property type="match status" value="1"/>
</dbReference>
<comment type="similarity">
    <text evidence="1">Belongs to the carbohydrate kinase PfkB family.</text>
</comment>
<sequence>MATNLSGKERSKKIKGIVGPSQEASWLKSTYSEKKPVLEMPANILTSFDQDDKRTLAPELQMSIVPKDLCFHELESVVKIKQVEAKMFQSHADDARREAEGLNIWKICSKKTEENSDAAWRKHRSSHLSSPFLNVQPPPLLQLRRNVALVRRASASFLAKLLRLFFGQPLFELLSPLFSPLRRVFEPLFSLCSAAFQPPFRHCLPPFSHLRRDLKLLPFPGTSSTVNYDKILANAVTKTNILVVEGYLFELPDTIRAITEVCQKARSNGALVAVTASDVSCIERHYDDFWEIIGNHADLIFANSDEARALCNFDAKESSPSVTRYLSHFVPLVSVTDGHRGSYIGLKGEAVYIPPFPCVPVDTCGAGDAYACGILYGVLRGISDLKSIGSIAAKVAATVVGQQGTRLRVSDAVKLAESFTFHRSTIGSDIGTDHISSV</sequence>
<keyword evidence="2" id="KW-0808">Transferase</keyword>
<accession>A0A444XR82</accession>
<keyword evidence="7" id="KW-1185">Reference proteome</keyword>
<evidence type="ECO:0000256" key="2">
    <source>
        <dbReference type="ARBA" id="ARBA00022679"/>
    </source>
</evidence>
<evidence type="ECO:0000313" key="7">
    <source>
        <dbReference type="Proteomes" id="UP000289738"/>
    </source>
</evidence>
<gene>
    <name evidence="6" type="ORF">Ahy_B09g098448</name>
</gene>
<reference evidence="6 7" key="1">
    <citation type="submission" date="2019-01" db="EMBL/GenBank/DDBJ databases">
        <title>Sequencing of cultivated peanut Arachis hypogaea provides insights into genome evolution and oil improvement.</title>
        <authorList>
            <person name="Chen X."/>
        </authorList>
    </citation>
    <scope>NUCLEOTIDE SEQUENCE [LARGE SCALE GENOMIC DNA]</scope>
    <source>
        <strain evidence="7">cv. Fuhuasheng</strain>
        <tissue evidence="6">Leaves</tissue>
    </source>
</reference>
<keyword evidence="3" id="KW-0418">Kinase</keyword>
<dbReference type="SUPFAM" id="SSF53613">
    <property type="entry name" value="Ribokinase-like"/>
    <property type="match status" value="1"/>
</dbReference>
<evidence type="ECO:0000256" key="3">
    <source>
        <dbReference type="ARBA" id="ARBA00022777"/>
    </source>
</evidence>
<dbReference type="Proteomes" id="UP000289738">
    <property type="component" value="Chromosome B09"/>
</dbReference>
<comment type="caution">
    <text evidence="6">The sequence shown here is derived from an EMBL/GenBank/DDBJ whole genome shotgun (WGS) entry which is preliminary data.</text>
</comment>
<dbReference type="AlphaFoldDB" id="A0A444XR82"/>
<protein>
    <recommendedName>
        <fullName evidence="8">Carbohydrate kinase PfkB domain-containing protein</fullName>
    </recommendedName>
</protein>
<name>A0A444XR82_ARAHY</name>
<dbReference type="STRING" id="3818.A0A444XR82"/>
<dbReference type="Pfam" id="PF00294">
    <property type="entry name" value="PfkB"/>
    <property type="match status" value="1"/>
</dbReference>
<dbReference type="Pfam" id="PF16312">
    <property type="entry name" value="Oberon_cc"/>
    <property type="match status" value="1"/>
</dbReference>
<dbReference type="InterPro" id="IPR011611">
    <property type="entry name" value="PfkB_dom"/>
</dbReference>
<feature type="domain" description="Carbohydrate kinase PfkB" evidence="4">
    <location>
        <begin position="232"/>
        <end position="407"/>
    </location>
</feature>
<organism evidence="6 7">
    <name type="scientific">Arachis hypogaea</name>
    <name type="common">Peanut</name>
    <dbReference type="NCBI Taxonomy" id="3818"/>
    <lineage>
        <taxon>Eukaryota</taxon>
        <taxon>Viridiplantae</taxon>
        <taxon>Streptophyta</taxon>
        <taxon>Embryophyta</taxon>
        <taxon>Tracheophyta</taxon>
        <taxon>Spermatophyta</taxon>
        <taxon>Magnoliopsida</taxon>
        <taxon>eudicotyledons</taxon>
        <taxon>Gunneridae</taxon>
        <taxon>Pentapetalae</taxon>
        <taxon>rosids</taxon>
        <taxon>fabids</taxon>
        <taxon>Fabales</taxon>
        <taxon>Fabaceae</taxon>
        <taxon>Papilionoideae</taxon>
        <taxon>50 kb inversion clade</taxon>
        <taxon>dalbergioids sensu lato</taxon>
        <taxon>Dalbergieae</taxon>
        <taxon>Pterocarpus clade</taxon>
        <taxon>Arachis</taxon>
    </lineage>
</organism>
<dbReference type="CDD" id="cd01168">
    <property type="entry name" value="adenosine_kinase"/>
    <property type="match status" value="1"/>
</dbReference>
<proteinExistence type="inferred from homology"/>
<dbReference type="InterPro" id="IPR032535">
    <property type="entry name" value="Oberon_CC"/>
</dbReference>
<dbReference type="InterPro" id="IPR029056">
    <property type="entry name" value="Ribokinase-like"/>
</dbReference>
<feature type="domain" description="Oberon coiled-coil region" evidence="5">
    <location>
        <begin position="47"/>
        <end position="122"/>
    </location>
</feature>
<evidence type="ECO:0000259" key="5">
    <source>
        <dbReference type="Pfam" id="PF16312"/>
    </source>
</evidence>
<dbReference type="GO" id="GO:0016301">
    <property type="term" value="F:kinase activity"/>
    <property type="evidence" value="ECO:0007669"/>
    <property type="project" value="UniProtKB-KW"/>
</dbReference>
<dbReference type="Gene3D" id="3.40.1190.20">
    <property type="match status" value="1"/>
</dbReference>
<evidence type="ECO:0000256" key="1">
    <source>
        <dbReference type="ARBA" id="ARBA00010688"/>
    </source>
</evidence>
<dbReference type="EMBL" id="SDMP01000019">
    <property type="protein sequence ID" value="RYQ92258.1"/>
    <property type="molecule type" value="Genomic_DNA"/>
</dbReference>